<feature type="compositionally biased region" description="Polar residues" evidence="1">
    <location>
        <begin position="230"/>
        <end position="241"/>
    </location>
</feature>
<organism evidence="2 3">
    <name type="scientific">Nocardia thailandica</name>
    <dbReference type="NCBI Taxonomy" id="257275"/>
    <lineage>
        <taxon>Bacteria</taxon>
        <taxon>Bacillati</taxon>
        <taxon>Actinomycetota</taxon>
        <taxon>Actinomycetes</taxon>
        <taxon>Mycobacteriales</taxon>
        <taxon>Nocardiaceae</taxon>
        <taxon>Nocardia</taxon>
    </lineage>
</organism>
<dbReference type="InterPro" id="IPR008183">
    <property type="entry name" value="Aldose_1/G6P_1-epimerase"/>
</dbReference>
<gene>
    <name evidence="2" type="ORF">ACFYTF_19170</name>
</gene>
<reference evidence="2 3" key="1">
    <citation type="submission" date="2024-10" db="EMBL/GenBank/DDBJ databases">
        <title>The Natural Products Discovery Center: Release of the First 8490 Sequenced Strains for Exploring Actinobacteria Biosynthetic Diversity.</title>
        <authorList>
            <person name="Kalkreuter E."/>
            <person name="Kautsar S.A."/>
            <person name="Yang D."/>
            <person name="Bader C.D."/>
            <person name="Teijaro C.N."/>
            <person name="Fluegel L."/>
            <person name="Davis C.M."/>
            <person name="Simpson J.R."/>
            <person name="Lauterbach L."/>
            <person name="Steele A.D."/>
            <person name="Gui C."/>
            <person name="Meng S."/>
            <person name="Li G."/>
            <person name="Viehrig K."/>
            <person name="Ye F."/>
            <person name="Su P."/>
            <person name="Kiefer A.F."/>
            <person name="Nichols A."/>
            <person name="Cepeda A.J."/>
            <person name="Yan W."/>
            <person name="Fan B."/>
            <person name="Jiang Y."/>
            <person name="Adhikari A."/>
            <person name="Zheng C.-J."/>
            <person name="Schuster L."/>
            <person name="Cowan T.M."/>
            <person name="Smanski M.J."/>
            <person name="Chevrette M.G."/>
            <person name="De Carvalho L.P.S."/>
            <person name="Shen B."/>
        </authorList>
    </citation>
    <scope>NUCLEOTIDE SEQUENCE [LARGE SCALE GENOMIC DNA]</scope>
    <source>
        <strain evidence="2 3">NPDC004045</strain>
    </source>
</reference>
<dbReference type="EMBL" id="JBIAMX010000011">
    <property type="protein sequence ID" value="MFF0544955.1"/>
    <property type="molecule type" value="Genomic_DNA"/>
</dbReference>
<evidence type="ECO:0000313" key="2">
    <source>
        <dbReference type="EMBL" id="MFF0544955.1"/>
    </source>
</evidence>
<keyword evidence="3" id="KW-1185">Reference proteome</keyword>
<comment type="caution">
    <text evidence="2">The sequence shown here is derived from an EMBL/GenBank/DDBJ whole genome shotgun (WGS) entry which is preliminary data.</text>
</comment>
<protein>
    <submittedName>
        <fullName evidence="2">Aldose 1-epimerase</fullName>
    </submittedName>
</protein>
<dbReference type="SUPFAM" id="SSF74650">
    <property type="entry name" value="Galactose mutarotase-like"/>
    <property type="match status" value="1"/>
</dbReference>
<dbReference type="Gene3D" id="2.70.98.10">
    <property type="match status" value="1"/>
</dbReference>
<name>A0ABW6PRB1_9NOCA</name>
<dbReference type="InterPro" id="IPR014718">
    <property type="entry name" value="GH-type_carb-bd"/>
</dbReference>
<sequence>MAYDDVRLRADGATVTVSPTDGGAIHSLTVDGTELLRQGPGHGSFVMAPWVNRLGYGTLAWGGHEYEFPIDAPPHAIHGTARHGIFEVLARDETQVVLRHRLTDPWPFPGTVTQHLSLGDGGLCLRMRITADDEPFPAAGGWHPWFLREVPPATGPLRLAFEAAWQEERGPDHLPTGVRVPPRPGPWDDTFGMPGGVRAVLTWPGFLELTVSSPERYAVIWTLPEESLSVEAQSGPPNGLNTAPRPVTPDDPLDVRVDWTWRRTG</sequence>
<feature type="region of interest" description="Disordered" evidence="1">
    <location>
        <begin position="230"/>
        <end position="253"/>
    </location>
</feature>
<accession>A0ABW6PRB1</accession>
<evidence type="ECO:0000256" key="1">
    <source>
        <dbReference type="SAM" id="MobiDB-lite"/>
    </source>
</evidence>
<dbReference type="RefSeq" id="WP_387701447.1">
    <property type="nucleotide sequence ID" value="NZ_JBIAMX010000011.1"/>
</dbReference>
<proteinExistence type="predicted"/>
<dbReference type="Pfam" id="PF01263">
    <property type="entry name" value="Aldose_epim"/>
    <property type="match status" value="1"/>
</dbReference>
<evidence type="ECO:0000313" key="3">
    <source>
        <dbReference type="Proteomes" id="UP001601444"/>
    </source>
</evidence>
<dbReference type="InterPro" id="IPR011013">
    <property type="entry name" value="Gal_mutarotase_sf_dom"/>
</dbReference>
<dbReference type="Proteomes" id="UP001601444">
    <property type="component" value="Unassembled WGS sequence"/>
</dbReference>